<evidence type="ECO:0000256" key="1">
    <source>
        <dbReference type="ARBA" id="ARBA00010617"/>
    </source>
</evidence>
<dbReference type="PANTHER" id="PTHR46696">
    <property type="entry name" value="P450, PUTATIVE (EUROFUNG)-RELATED"/>
    <property type="match status" value="1"/>
</dbReference>
<organism evidence="3 4">
    <name type="scientific">Amycolatopsis minnesotensis</name>
    <dbReference type="NCBI Taxonomy" id="337894"/>
    <lineage>
        <taxon>Bacteria</taxon>
        <taxon>Bacillati</taxon>
        <taxon>Actinomycetota</taxon>
        <taxon>Actinomycetes</taxon>
        <taxon>Pseudonocardiales</taxon>
        <taxon>Pseudonocardiaceae</taxon>
        <taxon>Amycolatopsis</taxon>
    </lineage>
</organism>
<evidence type="ECO:0000256" key="2">
    <source>
        <dbReference type="RuleBase" id="RU000461"/>
    </source>
</evidence>
<dbReference type="EMBL" id="BAAANN010000048">
    <property type="protein sequence ID" value="GAA1988319.1"/>
    <property type="molecule type" value="Genomic_DNA"/>
</dbReference>
<dbReference type="RefSeq" id="WP_344430436.1">
    <property type="nucleotide sequence ID" value="NZ_BAAANN010000048.1"/>
</dbReference>
<comment type="caution">
    <text evidence="3">The sequence shown here is derived from an EMBL/GenBank/DDBJ whole genome shotgun (WGS) entry which is preliminary data.</text>
</comment>
<dbReference type="InterPro" id="IPR036396">
    <property type="entry name" value="Cyt_P450_sf"/>
</dbReference>
<dbReference type="InterPro" id="IPR017972">
    <property type="entry name" value="Cyt_P450_CS"/>
</dbReference>
<keyword evidence="2" id="KW-0503">Monooxygenase</keyword>
<name>A0ABN2SKL6_9PSEU</name>
<comment type="similarity">
    <text evidence="1 2">Belongs to the cytochrome P450 family.</text>
</comment>
<dbReference type="PRINTS" id="PR00359">
    <property type="entry name" value="BP450"/>
</dbReference>
<keyword evidence="2" id="KW-0349">Heme</keyword>
<keyword evidence="4" id="KW-1185">Reference proteome</keyword>
<accession>A0ABN2SKL6</accession>
<evidence type="ECO:0000313" key="4">
    <source>
        <dbReference type="Proteomes" id="UP001501116"/>
    </source>
</evidence>
<protein>
    <submittedName>
        <fullName evidence="3">Cytochrome P450</fullName>
    </submittedName>
</protein>
<keyword evidence="2" id="KW-0408">Iron</keyword>
<proteinExistence type="inferred from homology"/>
<sequence length="399" mass="44542">MNAAEPTLPLRYPFPLGELGGLPPLIRWAQKHAPVCPVRLPSGDRIWMLTRRDDIAKVFADGRFSRHLDANSPRVAGQDITTVERGLFHLDPPDHTRVKRVVSRFFTRRTVTDYRDHVTTEATRLLEAMTEGPNPADLVAAYAQPLQFQVMRQVLGVPEELWAEHERIFRSMASLTSGPDEVAEETANIRQLVTRILTVRTASPHHDDPIGALIAARQAGEISEDEMIGTVFVLLFTGTDAVIAPTAEGALILMEHRNQLDRCLADPGLWPKAAEEVLRYYHNGVLGFPIVATEDVELHDTLIKAGDGVAASMQAATWDTSHVRNPEKFRIARKETAEATFGAGPHYCLGSQLARMYISTALQTLFEHLPTLYLAINAKEIPWRNDITFTRPTQIPVTW</sequence>
<dbReference type="PROSITE" id="PS00086">
    <property type="entry name" value="CYTOCHROME_P450"/>
    <property type="match status" value="1"/>
</dbReference>
<dbReference type="SUPFAM" id="SSF48264">
    <property type="entry name" value="Cytochrome P450"/>
    <property type="match status" value="1"/>
</dbReference>
<keyword evidence="2" id="KW-0560">Oxidoreductase</keyword>
<gene>
    <name evidence="3" type="ORF">GCM10009754_78010</name>
</gene>
<dbReference type="Proteomes" id="UP001501116">
    <property type="component" value="Unassembled WGS sequence"/>
</dbReference>
<evidence type="ECO:0000313" key="3">
    <source>
        <dbReference type="EMBL" id="GAA1988319.1"/>
    </source>
</evidence>
<dbReference type="Gene3D" id="1.10.630.10">
    <property type="entry name" value="Cytochrome P450"/>
    <property type="match status" value="1"/>
</dbReference>
<dbReference type="InterPro" id="IPR002397">
    <property type="entry name" value="Cyt_P450_B"/>
</dbReference>
<dbReference type="InterPro" id="IPR001128">
    <property type="entry name" value="Cyt_P450"/>
</dbReference>
<dbReference type="Pfam" id="PF00067">
    <property type="entry name" value="p450"/>
    <property type="match status" value="1"/>
</dbReference>
<keyword evidence="2" id="KW-0479">Metal-binding</keyword>
<dbReference type="PANTHER" id="PTHR46696:SF6">
    <property type="entry name" value="P450, PUTATIVE (EUROFUNG)-RELATED"/>
    <property type="match status" value="1"/>
</dbReference>
<reference evidence="3 4" key="1">
    <citation type="journal article" date="2019" name="Int. J. Syst. Evol. Microbiol.">
        <title>The Global Catalogue of Microorganisms (GCM) 10K type strain sequencing project: providing services to taxonomists for standard genome sequencing and annotation.</title>
        <authorList>
            <consortium name="The Broad Institute Genomics Platform"/>
            <consortium name="The Broad Institute Genome Sequencing Center for Infectious Disease"/>
            <person name="Wu L."/>
            <person name="Ma J."/>
        </authorList>
    </citation>
    <scope>NUCLEOTIDE SEQUENCE [LARGE SCALE GENOMIC DNA]</scope>
    <source>
        <strain evidence="3 4">JCM 14545</strain>
    </source>
</reference>